<dbReference type="InterPro" id="IPR014710">
    <property type="entry name" value="RmlC-like_jellyroll"/>
</dbReference>
<comment type="caution">
    <text evidence="2">The sequence shown here is derived from an EMBL/GenBank/DDBJ whole genome shotgun (WGS) entry which is preliminary data.</text>
</comment>
<gene>
    <name evidence="2" type="ORF">ThidrDRAFT_1770</name>
</gene>
<accession>G2E0F7</accession>
<dbReference type="EMBL" id="AFWT01000010">
    <property type="protein sequence ID" value="EGV31885.1"/>
    <property type="molecule type" value="Genomic_DNA"/>
</dbReference>
<keyword evidence="3" id="KW-1185">Reference proteome</keyword>
<proteinExistence type="predicted"/>
<name>G2E0F7_9GAMM</name>
<dbReference type="InterPro" id="IPR013096">
    <property type="entry name" value="Cupin_2"/>
</dbReference>
<protein>
    <recommendedName>
        <fullName evidence="1">Cupin type-2 domain-containing protein</fullName>
    </recommendedName>
</protein>
<dbReference type="Proteomes" id="UP000004200">
    <property type="component" value="Unassembled WGS sequence"/>
</dbReference>
<dbReference type="eggNOG" id="COG0662">
    <property type="taxonomic scope" value="Bacteria"/>
</dbReference>
<dbReference type="InterPro" id="IPR011051">
    <property type="entry name" value="RmlC_Cupin_sf"/>
</dbReference>
<dbReference type="AlphaFoldDB" id="G2E0F7"/>
<sequence>MFFKVHCNFLKSIQNAESISMHNQSEASGQSTVSGATDWQVFQLENLVSKVENGTLSMREFLRTPSLSCSIYHVPAGSKDMASAHEEDELYLILDGCGRLRVGDSEQQVTKGSIMYVQAACDHTFFDVEENITALVFFGAPIRHLRGR</sequence>
<reference evidence="2 3" key="1">
    <citation type="submission" date="2011-06" db="EMBL/GenBank/DDBJ databases">
        <title>The draft genome of Thiorhodococcus drewsii AZ1.</title>
        <authorList>
            <consortium name="US DOE Joint Genome Institute (JGI-PGF)"/>
            <person name="Lucas S."/>
            <person name="Han J."/>
            <person name="Lapidus A."/>
            <person name="Cheng J.-F."/>
            <person name="Goodwin L."/>
            <person name="Pitluck S."/>
            <person name="Peters L."/>
            <person name="Land M.L."/>
            <person name="Hauser L."/>
            <person name="Vogl K."/>
            <person name="Liu Z."/>
            <person name="Imhoff J."/>
            <person name="Thiel V."/>
            <person name="Frigaard N.-U."/>
            <person name="Bryant D.A."/>
            <person name="Woyke T.J."/>
        </authorList>
    </citation>
    <scope>NUCLEOTIDE SEQUENCE [LARGE SCALE GENOMIC DNA]</scope>
    <source>
        <strain evidence="2 3">AZ1</strain>
    </source>
</reference>
<evidence type="ECO:0000259" key="1">
    <source>
        <dbReference type="Pfam" id="PF07883"/>
    </source>
</evidence>
<evidence type="ECO:0000313" key="2">
    <source>
        <dbReference type="EMBL" id="EGV31885.1"/>
    </source>
</evidence>
<feature type="domain" description="Cupin type-2" evidence="1">
    <location>
        <begin position="72"/>
        <end position="128"/>
    </location>
</feature>
<dbReference type="STRING" id="765913.ThidrDRAFT_1770"/>
<organism evidence="2 3">
    <name type="scientific">Thiorhodococcus drewsii AZ1</name>
    <dbReference type="NCBI Taxonomy" id="765913"/>
    <lineage>
        <taxon>Bacteria</taxon>
        <taxon>Pseudomonadati</taxon>
        <taxon>Pseudomonadota</taxon>
        <taxon>Gammaproteobacteria</taxon>
        <taxon>Chromatiales</taxon>
        <taxon>Chromatiaceae</taxon>
        <taxon>Thiorhodococcus</taxon>
    </lineage>
</organism>
<dbReference type="Pfam" id="PF07883">
    <property type="entry name" value="Cupin_2"/>
    <property type="match status" value="1"/>
</dbReference>
<evidence type="ECO:0000313" key="3">
    <source>
        <dbReference type="Proteomes" id="UP000004200"/>
    </source>
</evidence>
<dbReference type="SUPFAM" id="SSF51182">
    <property type="entry name" value="RmlC-like cupins"/>
    <property type="match status" value="1"/>
</dbReference>
<dbReference type="Gene3D" id="2.60.120.10">
    <property type="entry name" value="Jelly Rolls"/>
    <property type="match status" value="1"/>
</dbReference>